<reference evidence="1 2" key="2">
    <citation type="journal article" date="2014" name="PLoS ONE">
        <title>Evolution of mitochondria reconstructed from the energy metabolism of living bacteria.</title>
        <authorList>
            <person name="Degli Esposti M."/>
            <person name="Chouaia B."/>
            <person name="Comandatore F."/>
            <person name="Crotti E."/>
            <person name="Sassera D."/>
            <person name="Lievens P.M."/>
            <person name="Daffonchio D."/>
            <person name="Bandi C."/>
        </authorList>
    </citation>
    <scope>NUCLEOTIDE SEQUENCE [LARGE SCALE GENOMIC DNA]</scope>
    <source>
        <strain evidence="1 2">SF2.1</strain>
    </source>
</reference>
<gene>
    <name evidence="1" type="ORF">ASAP_2441</name>
</gene>
<accession>A0A060QL59</accession>
<proteinExistence type="predicted"/>
<name>A0A060QL59_9PROT</name>
<evidence type="ECO:0000313" key="1">
    <source>
        <dbReference type="EMBL" id="CDG40486.1"/>
    </source>
</evidence>
<dbReference type="AlphaFoldDB" id="A0A060QL59"/>
<comment type="caution">
    <text evidence="1">The sequence shown here is derived from an EMBL/GenBank/DDBJ whole genome shotgun (WGS) entry which is preliminary data.</text>
</comment>
<dbReference type="EMBL" id="CBLX010000018">
    <property type="protein sequence ID" value="CDG40486.1"/>
    <property type="molecule type" value="Genomic_DNA"/>
</dbReference>
<sequence length="69" mass="7545">MTLHTDRPNRIKSLSTVQIGTNLAVFLADHLSDQEKDQGYNGVGRPIAGFTIGFLAGKPRQIRKGRPSP</sequence>
<protein>
    <submittedName>
        <fullName evidence="1">Uncharacterized protein</fullName>
    </submittedName>
</protein>
<organism evidence="1 2">
    <name type="scientific">Asaia bogorensis</name>
    <dbReference type="NCBI Taxonomy" id="91915"/>
    <lineage>
        <taxon>Bacteria</taxon>
        <taxon>Pseudomonadati</taxon>
        <taxon>Pseudomonadota</taxon>
        <taxon>Alphaproteobacteria</taxon>
        <taxon>Acetobacterales</taxon>
        <taxon>Acetobacteraceae</taxon>
        <taxon>Asaia</taxon>
    </lineage>
</organism>
<reference evidence="1 2" key="1">
    <citation type="journal article" date="2014" name="Genome Biol. Evol.">
        <title>Acetic acid bacteria genomes reveal functional traits for adaptation to life in insect guts.</title>
        <authorList>
            <person name="Chouaia B."/>
            <person name="Gaiarsa S."/>
            <person name="Crotti E."/>
            <person name="Comandatore F."/>
            <person name="Degli Esposti M."/>
            <person name="Ricci I."/>
            <person name="Alma A."/>
            <person name="Favia G."/>
            <person name="Bandi C."/>
            <person name="Daffonchio D."/>
        </authorList>
    </citation>
    <scope>NUCLEOTIDE SEQUENCE [LARGE SCALE GENOMIC DNA]</scope>
    <source>
        <strain evidence="1 2">SF2.1</strain>
    </source>
</reference>
<dbReference type="Proteomes" id="UP000027583">
    <property type="component" value="Unassembled WGS sequence"/>
</dbReference>
<evidence type="ECO:0000313" key="2">
    <source>
        <dbReference type="Proteomes" id="UP000027583"/>
    </source>
</evidence>